<organism evidence="2 3">
    <name type="scientific">Saccharopolyspora shandongensis</name>
    <dbReference type="NCBI Taxonomy" id="418495"/>
    <lineage>
        <taxon>Bacteria</taxon>
        <taxon>Bacillati</taxon>
        <taxon>Actinomycetota</taxon>
        <taxon>Actinomycetes</taxon>
        <taxon>Pseudonocardiales</taxon>
        <taxon>Pseudonocardiaceae</taxon>
        <taxon>Saccharopolyspora</taxon>
    </lineage>
</organism>
<evidence type="ECO:0000256" key="1">
    <source>
        <dbReference type="SAM" id="MobiDB-lite"/>
    </source>
</evidence>
<accession>A0A1H3L5Q5</accession>
<dbReference type="RefSeq" id="WP_093270801.1">
    <property type="nucleotide sequence ID" value="NZ_FNOK01000030.1"/>
</dbReference>
<dbReference type="AlphaFoldDB" id="A0A1H3L5Q5"/>
<gene>
    <name evidence="2" type="ORF">SAMN05216215_103020</name>
</gene>
<proteinExistence type="predicted"/>
<evidence type="ECO:0000313" key="2">
    <source>
        <dbReference type="EMBL" id="SDY59753.1"/>
    </source>
</evidence>
<evidence type="ECO:0008006" key="4">
    <source>
        <dbReference type="Google" id="ProtNLM"/>
    </source>
</evidence>
<evidence type="ECO:0000313" key="3">
    <source>
        <dbReference type="Proteomes" id="UP000199529"/>
    </source>
</evidence>
<feature type="region of interest" description="Disordered" evidence="1">
    <location>
        <begin position="1"/>
        <end position="65"/>
    </location>
</feature>
<dbReference type="EMBL" id="FNOK01000030">
    <property type="protein sequence ID" value="SDY59753.1"/>
    <property type="molecule type" value="Genomic_DNA"/>
</dbReference>
<protein>
    <recommendedName>
        <fullName evidence="4">X-X-X-Leu-X-X-Gly heptad repeat-containing protein</fullName>
    </recommendedName>
</protein>
<feature type="compositionally biased region" description="Acidic residues" evidence="1">
    <location>
        <begin position="1"/>
        <end position="10"/>
    </location>
</feature>
<name>A0A1H3L5Q5_9PSEU</name>
<dbReference type="STRING" id="418495.SAMN05216215_103020"/>
<feature type="compositionally biased region" description="Basic and acidic residues" evidence="1">
    <location>
        <begin position="11"/>
        <end position="23"/>
    </location>
</feature>
<dbReference type="OrthoDB" id="3678331at2"/>
<sequence length="195" mass="20547">MSIIGTDDDKDVSPTDNGDKPPKPDGNWTPDTGNADGGDPWDVNKGAYPPFPAPPKVPGGNEHPGKDVNVIDVEAIKVYANNIEALLPVITTVLRELDDLEAKGFGPGNFGAGNNLKAKVFGGGSQEGGASLLASIRTVYTEAQTIIKEVVARCREIAKKYKNAHELSEFDAQEFKQMVSGVKAKVDGLTLGATG</sequence>
<dbReference type="Proteomes" id="UP000199529">
    <property type="component" value="Unassembled WGS sequence"/>
</dbReference>
<keyword evidence="3" id="KW-1185">Reference proteome</keyword>
<reference evidence="3" key="1">
    <citation type="submission" date="2016-10" db="EMBL/GenBank/DDBJ databases">
        <authorList>
            <person name="Varghese N."/>
            <person name="Submissions S."/>
        </authorList>
    </citation>
    <scope>NUCLEOTIDE SEQUENCE [LARGE SCALE GENOMIC DNA]</scope>
    <source>
        <strain evidence="3">CGMCC 4.3530</strain>
    </source>
</reference>